<evidence type="ECO:0000256" key="6">
    <source>
        <dbReference type="RuleBase" id="RU365089"/>
    </source>
</evidence>
<keyword evidence="6" id="KW-0814">Transposable element</keyword>
<comment type="similarity">
    <text evidence="2 6">Belongs to the transposase mutator family.</text>
</comment>
<dbReference type="GO" id="GO:0006313">
    <property type="term" value="P:DNA transposition"/>
    <property type="evidence" value="ECO:0007669"/>
    <property type="project" value="UniProtKB-UniRule"/>
</dbReference>
<accession>A0A4S4FV46</accession>
<reference evidence="7 8" key="1">
    <citation type="submission" date="2019-04" db="EMBL/GenBank/DDBJ databases">
        <title>Microbes associate with the intestines of laboratory mice.</title>
        <authorList>
            <person name="Navarre W."/>
            <person name="Wong E."/>
            <person name="Huang K.C."/>
            <person name="Tropini C."/>
            <person name="Ng K."/>
            <person name="Yu B."/>
        </authorList>
    </citation>
    <scope>NUCLEOTIDE SEQUENCE [LARGE SCALE GENOMIC DNA]</scope>
    <source>
        <strain evidence="7 8">NM80_B27</strain>
    </source>
</reference>
<dbReference type="GO" id="GO:0004803">
    <property type="term" value="F:transposase activity"/>
    <property type="evidence" value="ECO:0007669"/>
    <property type="project" value="UniProtKB-UniRule"/>
</dbReference>
<evidence type="ECO:0000256" key="5">
    <source>
        <dbReference type="ARBA" id="ARBA00023172"/>
    </source>
</evidence>
<dbReference type="RefSeq" id="WP_211095140.1">
    <property type="nucleotide sequence ID" value="NZ_SSTJ01000025.1"/>
</dbReference>
<dbReference type="AlphaFoldDB" id="A0A4S4FV46"/>
<dbReference type="Proteomes" id="UP000308978">
    <property type="component" value="Unassembled WGS sequence"/>
</dbReference>
<dbReference type="InterPro" id="IPR001207">
    <property type="entry name" value="Transposase_mutator"/>
</dbReference>
<evidence type="ECO:0000256" key="2">
    <source>
        <dbReference type="ARBA" id="ARBA00010961"/>
    </source>
</evidence>
<evidence type="ECO:0000313" key="7">
    <source>
        <dbReference type="EMBL" id="THG34759.1"/>
    </source>
</evidence>
<evidence type="ECO:0000256" key="3">
    <source>
        <dbReference type="ARBA" id="ARBA00022578"/>
    </source>
</evidence>
<proteinExistence type="inferred from homology"/>
<name>A0A4S4FV46_9ACTN</name>
<feature type="non-terminal residue" evidence="7">
    <location>
        <position position="183"/>
    </location>
</feature>
<comment type="function">
    <text evidence="1 6">Required for the transposition of the insertion element.</text>
</comment>
<gene>
    <name evidence="7" type="ORF">E5986_11480</name>
</gene>
<dbReference type="EMBL" id="SSTJ01000025">
    <property type="protein sequence ID" value="THG34759.1"/>
    <property type="molecule type" value="Genomic_DNA"/>
</dbReference>
<evidence type="ECO:0000256" key="1">
    <source>
        <dbReference type="ARBA" id="ARBA00002190"/>
    </source>
</evidence>
<evidence type="ECO:0000256" key="4">
    <source>
        <dbReference type="ARBA" id="ARBA00023125"/>
    </source>
</evidence>
<organism evidence="7 8">
    <name type="scientific">Adlercreutzia caecimuris</name>
    <dbReference type="NCBI Taxonomy" id="671266"/>
    <lineage>
        <taxon>Bacteria</taxon>
        <taxon>Bacillati</taxon>
        <taxon>Actinomycetota</taxon>
        <taxon>Coriobacteriia</taxon>
        <taxon>Eggerthellales</taxon>
        <taxon>Eggerthellaceae</taxon>
        <taxon>Adlercreutzia</taxon>
    </lineage>
</organism>
<evidence type="ECO:0000313" key="8">
    <source>
        <dbReference type="Proteomes" id="UP000308978"/>
    </source>
</evidence>
<protein>
    <recommendedName>
        <fullName evidence="6">Mutator family transposase</fullName>
    </recommendedName>
</protein>
<keyword evidence="4 6" id="KW-0238">DNA-binding</keyword>
<keyword evidence="3 6" id="KW-0815">Transposition</keyword>
<dbReference type="Pfam" id="PF00872">
    <property type="entry name" value="Transposase_mut"/>
    <property type="match status" value="1"/>
</dbReference>
<dbReference type="PANTHER" id="PTHR33217">
    <property type="entry name" value="TRANSPOSASE FOR INSERTION SEQUENCE ELEMENT IS1081"/>
    <property type="match status" value="1"/>
</dbReference>
<dbReference type="PANTHER" id="PTHR33217:SF7">
    <property type="entry name" value="TRANSPOSASE FOR INSERTION SEQUENCE ELEMENT IS1081"/>
    <property type="match status" value="1"/>
</dbReference>
<comment type="caution">
    <text evidence="7">The sequence shown here is derived from an EMBL/GenBank/DDBJ whole genome shotgun (WGS) entry which is preliminary data.</text>
</comment>
<keyword evidence="5 6" id="KW-0233">DNA recombination</keyword>
<dbReference type="GO" id="GO:0003677">
    <property type="term" value="F:DNA binding"/>
    <property type="evidence" value="ECO:0007669"/>
    <property type="project" value="UniProtKB-UniRule"/>
</dbReference>
<sequence>MSDPIVSFDEAAMRGELKELVRQTVEDTLNALLEEEADDLIGADRYERTADREAYRAGHYERGLTTTSGQVILKMPKLKGMRFATAIVERYKRRETSVEEAMIEMYLAGVSTRRIEDVSEILWGASVSAATVSNLNDKAFEAVEEWRSRPLTRPYPYVFVDGIHLFFTSIKFHNSRNFLSLVA</sequence>